<dbReference type="Pfam" id="PF04515">
    <property type="entry name" value="Choline_transpo"/>
    <property type="match status" value="1"/>
</dbReference>
<keyword evidence="12" id="KW-1185">Reference proteome</keyword>
<feature type="transmembrane region" description="Helical" evidence="7">
    <location>
        <begin position="65"/>
        <end position="86"/>
    </location>
</feature>
<keyword evidence="3 7" id="KW-0812">Transmembrane</keyword>
<dbReference type="AlphaFoldDB" id="A0A2P6N0M2"/>
<feature type="transmembrane region" description="Helical" evidence="7">
    <location>
        <begin position="262"/>
        <end position="279"/>
    </location>
</feature>
<proteinExistence type="inferred from homology"/>
<feature type="compositionally biased region" description="Low complexity" evidence="8">
    <location>
        <begin position="523"/>
        <end position="535"/>
    </location>
</feature>
<gene>
    <name evidence="10" type="ORF">PROFUN_14258</name>
    <name evidence="11" type="ORF">PROFUN_14268</name>
</gene>
<feature type="compositionally biased region" description="Basic residues" evidence="8">
    <location>
        <begin position="716"/>
        <end position="725"/>
    </location>
</feature>
<organism evidence="10 12">
    <name type="scientific">Planoprotostelium fungivorum</name>
    <dbReference type="NCBI Taxonomy" id="1890364"/>
    <lineage>
        <taxon>Eukaryota</taxon>
        <taxon>Amoebozoa</taxon>
        <taxon>Evosea</taxon>
        <taxon>Variosea</taxon>
        <taxon>Cavosteliida</taxon>
        <taxon>Cavosteliaceae</taxon>
        <taxon>Planoprotostelium</taxon>
    </lineage>
</organism>
<feature type="domain" description="HMG box" evidence="9">
    <location>
        <begin position="552"/>
        <end position="612"/>
    </location>
</feature>
<feature type="non-terminal residue" evidence="10">
    <location>
        <position position="725"/>
    </location>
</feature>
<dbReference type="EMBL" id="MDYQ01000260">
    <property type="protein sequence ID" value="PRP77519.1"/>
    <property type="molecule type" value="Genomic_DNA"/>
</dbReference>
<evidence type="ECO:0000256" key="2">
    <source>
        <dbReference type="ARBA" id="ARBA00007168"/>
    </source>
</evidence>
<evidence type="ECO:0000256" key="4">
    <source>
        <dbReference type="ARBA" id="ARBA00022989"/>
    </source>
</evidence>
<feature type="DNA-binding region" description="HMG box" evidence="6">
    <location>
        <begin position="552"/>
        <end position="612"/>
    </location>
</feature>
<dbReference type="PANTHER" id="PTHR12385">
    <property type="entry name" value="CHOLINE TRANSPORTER-LIKE (SLC FAMILY 44)"/>
    <property type="match status" value="1"/>
</dbReference>
<feature type="transmembrane region" description="Helical" evidence="7">
    <location>
        <begin position="421"/>
        <end position="439"/>
    </location>
</feature>
<feature type="transmembrane region" description="Helical" evidence="7">
    <location>
        <begin position="148"/>
        <end position="167"/>
    </location>
</feature>
<feature type="region of interest" description="Disordered" evidence="8">
    <location>
        <begin position="506"/>
        <end position="545"/>
    </location>
</feature>
<sequence>MGKESEHQGSDYAEYYTGQDGREYTNQPAPVMHQTYARHYDEESPINNRNSDDKFKPANHRRDPAWTIVFLVHLVAFFVLFVFAAVKYQAVMKDQQTTNTGNNTGNNEPYSDSTNLRKLLFSCMGMVALSLIFAGVWLQVIKTFATQIIYITLVLSSALWIAFSIYLFSIHSIFGGIITLLAALLHIFLWFSWRSRIPFASLMLRTVSGVTQRYHGMTVISYLSLFVSIFWIVLWVLTVIFLDQGLSSKVVDQNGQSHIERPTAVYVLYVFLLLSFYWVAQVIKNVVHVTTSGTVASWYFLYGTEAMPVNPSIASFKRATGTSFGSICLGSLIIAALQTIRTLLRGLRGNHDILNAIIDCFLSIIENLVRYFNKYAFAQIAIYGKSYCEAAKDTWAMFEQHGFMAVVNDDITGTVLGMSTLLGGVLNGVLGAILSVILFPQNSNALAAMIIFGFLIGLLLCSQVMEVLESGITTIFVSFVMDPAVLARNSPELYAQFQERYSEEDTQGGRSLLYPTTLHTPTRRSSQMKSSMKRSNPLSDSDAELGKKRIRVARPPNSFLLFSNATRSALKRQNPHLNNAQLAKLLGTTWKTLHPDEKKRFTERADRIKTNYFKINPIPITEDADTIQPESVRPQSALELLEAALHTGPSPPEPDYQETLDFIEGYMTERKITGYSEEDIDSFTTVSSTLTPNTSLPSTPSSQFSLGERHESQGGQRKKGNSSSG</sequence>
<dbReference type="PANTHER" id="PTHR12385:SF4">
    <property type="entry name" value="PROTEIN PNS1"/>
    <property type="match status" value="1"/>
</dbReference>
<feature type="transmembrane region" description="Helical" evidence="7">
    <location>
        <begin position="214"/>
        <end position="242"/>
    </location>
</feature>
<dbReference type="SUPFAM" id="SSF47095">
    <property type="entry name" value="HMG-box"/>
    <property type="match status" value="1"/>
</dbReference>
<evidence type="ECO:0000313" key="10">
    <source>
        <dbReference type="EMBL" id="PRP77509.1"/>
    </source>
</evidence>
<dbReference type="Gene3D" id="1.10.30.10">
    <property type="entry name" value="High mobility group box domain"/>
    <property type="match status" value="1"/>
</dbReference>
<reference evidence="10 12" key="1">
    <citation type="journal article" date="2018" name="Genome Biol. Evol.">
        <title>Multiple Roots of Fruiting Body Formation in Amoebozoa.</title>
        <authorList>
            <person name="Hillmann F."/>
            <person name="Forbes G."/>
            <person name="Novohradska S."/>
            <person name="Ferling I."/>
            <person name="Riege K."/>
            <person name="Groth M."/>
            <person name="Westermann M."/>
            <person name="Marz M."/>
            <person name="Spaller T."/>
            <person name="Winckler T."/>
            <person name="Schaap P."/>
            <person name="Glockner G."/>
        </authorList>
    </citation>
    <scope>NUCLEOTIDE SEQUENCE [LARGE SCALE GENOMIC DNA]</scope>
    <source>
        <strain evidence="10 12">Jena</strain>
    </source>
</reference>
<dbReference type="GO" id="GO:0005886">
    <property type="term" value="C:plasma membrane"/>
    <property type="evidence" value="ECO:0007669"/>
    <property type="project" value="UniProtKB-SubCell"/>
</dbReference>
<evidence type="ECO:0000313" key="11">
    <source>
        <dbReference type="EMBL" id="PRP77519.1"/>
    </source>
</evidence>
<dbReference type="Proteomes" id="UP000241769">
    <property type="component" value="Unassembled WGS sequence"/>
</dbReference>
<evidence type="ECO:0000256" key="5">
    <source>
        <dbReference type="ARBA" id="ARBA00023136"/>
    </source>
</evidence>
<feature type="compositionally biased region" description="Low complexity" evidence="8">
    <location>
        <begin position="687"/>
        <end position="702"/>
    </location>
</feature>
<feature type="transmembrane region" description="Helical" evidence="7">
    <location>
        <begin position="173"/>
        <end position="193"/>
    </location>
</feature>
<feature type="transmembrane region" description="Helical" evidence="7">
    <location>
        <begin position="324"/>
        <end position="344"/>
    </location>
</feature>
<dbReference type="OrthoDB" id="44736at2759"/>
<dbReference type="GO" id="GO:0003677">
    <property type="term" value="F:DNA binding"/>
    <property type="evidence" value="ECO:0007669"/>
    <property type="project" value="UniProtKB-UniRule"/>
</dbReference>
<comment type="function">
    <text evidence="7">Choline transporter.</text>
</comment>
<comment type="subcellular location">
    <subcellularLocation>
        <location evidence="7">Cell membrane</location>
        <topology evidence="7">Multi-pass membrane protein</topology>
    </subcellularLocation>
    <subcellularLocation>
        <location evidence="1">Membrane</location>
        <topology evidence="1">Multi-pass membrane protein</topology>
    </subcellularLocation>
</comment>
<dbReference type="GO" id="GO:0022857">
    <property type="term" value="F:transmembrane transporter activity"/>
    <property type="evidence" value="ECO:0007669"/>
    <property type="project" value="UniProtKB-UniRule"/>
</dbReference>
<keyword evidence="6" id="KW-0238">DNA-binding</keyword>
<feature type="transmembrane region" description="Helical" evidence="7">
    <location>
        <begin position="286"/>
        <end position="304"/>
    </location>
</feature>
<evidence type="ECO:0000256" key="7">
    <source>
        <dbReference type="RuleBase" id="RU368066"/>
    </source>
</evidence>
<dbReference type="PROSITE" id="PS50118">
    <property type="entry name" value="HMG_BOX_2"/>
    <property type="match status" value="1"/>
</dbReference>
<comment type="caution">
    <text evidence="10">The sequence shown here is derived from an EMBL/GenBank/DDBJ whole genome shotgun (WGS) entry which is preliminary data.</text>
</comment>
<dbReference type="EMBL" id="MDYQ01000260">
    <property type="protein sequence ID" value="PRP77509.1"/>
    <property type="molecule type" value="Genomic_DNA"/>
</dbReference>
<name>A0A2P6N0M2_9EUKA</name>
<dbReference type="SMART" id="SM00398">
    <property type="entry name" value="HMG"/>
    <property type="match status" value="1"/>
</dbReference>
<protein>
    <recommendedName>
        <fullName evidence="7">Choline transporter-like protein</fullName>
    </recommendedName>
</protein>
<feature type="transmembrane region" description="Helical" evidence="7">
    <location>
        <begin position="119"/>
        <end position="141"/>
    </location>
</feature>
<dbReference type="Pfam" id="PF00505">
    <property type="entry name" value="HMG_box"/>
    <property type="match status" value="1"/>
</dbReference>
<dbReference type="InterPro" id="IPR007603">
    <property type="entry name" value="Choline_transptr-like"/>
</dbReference>
<keyword evidence="4 7" id="KW-1133">Transmembrane helix</keyword>
<evidence type="ECO:0000256" key="3">
    <source>
        <dbReference type="ARBA" id="ARBA00022692"/>
    </source>
</evidence>
<evidence type="ECO:0000259" key="9">
    <source>
        <dbReference type="PROSITE" id="PS50118"/>
    </source>
</evidence>
<comment type="similarity">
    <text evidence="2 7">Belongs to the CTL (choline transporter-like) family.</text>
</comment>
<evidence type="ECO:0000256" key="6">
    <source>
        <dbReference type="PROSITE-ProRule" id="PRU00267"/>
    </source>
</evidence>
<keyword evidence="6" id="KW-0539">Nucleus</keyword>
<dbReference type="FunCoup" id="A0A2P6N0M2">
    <property type="interactions" value="35"/>
</dbReference>
<evidence type="ECO:0000256" key="8">
    <source>
        <dbReference type="SAM" id="MobiDB-lite"/>
    </source>
</evidence>
<dbReference type="InParanoid" id="A0A2P6N0M2"/>
<accession>A0A2P6N0M2</accession>
<feature type="transmembrane region" description="Helical" evidence="7">
    <location>
        <begin position="445"/>
        <end position="465"/>
    </location>
</feature>
<dbReference type="InterPro" id="IPR009071">
    <property type="entry name" value="HMG_box_dom"/>
</dbReference>
<evidence type="ECO:0000313" key="12">
    <source>
        <dbReference type="Proteomes" id="UP000241769"/>
    </source>
</evidence>
<evidence type="ECO:0000256" key="1">
    <source>
        <dbReference type="ARBA" id="ARBA00004141"/>
    </source>
</evidence>
<dbReference type="GO" id="GO:0005634">
    <property type="term" value="C:nucleus"/>
    <property type="evidence" value="ECO:0007669"/>
    <property type="project" value="UniProtKB-UniRule"/>
</dbReference>
<feature type="region of interest" description="Disordered" evidence="8">
    <location>
        <begin position="687"/>
        <end position="725"/>
    </location>
</feature>
<feature type="region of interest" description="Disordered" evidence="8">
    <location>
        <begin position="1"/>
        <end position="27"/>
    </location>
</feature>
<dbReference type="InterPro" id="IPR036910">
    <property type="entry name" value="HMG_box_dom_sf"/>
</dbReference>
<keyword evidence="5 7" id="KW-0472">Membrane</keyword>